<keyword evidence="2" id="KW-1185">Reference proteome</keyword>
<organism evidence="1 2">
    <name type="scientific">Laetiporus sulphureus 93-53</name>
    <dbReference type="NCBI Taxonomy" id="1314785"/>
    <lineage>
        <taxon>Eukaryota</taxon>
        <taxon>Fungi</taxon>
        <taxon>Dikarya</taxon>
        <taxon>Basidiomycota</taxon>
        <taxon>Agaricomycotina</taxon>
        <taxon>Agaricomycetes</taxon>
        <taxon>Polyporales</taxon>
        <taxon>Laetiporus</taxon>
    </lineage>
</organism>
<name>A0A165HMC4_9APHY</name>
<protein>
    <submittedName>
        <fullName evidence="1">Uncharacterized protein</fullName>
    </submittedName>
</protein>
<dbReference type="RefSeq" id="XP_040769571.1">
    <property type="nucleotide sequence ID" value="XM_040907705.1"/>
</dbReference>
<reference evidence="1 2" key="1">
    <citation type="journal article" date="2016" name="Mol. Biol. Evol.">
        <title>Comparative Genomics of Early-Diverging Mushroom-Forming Fungi Provides Insights into the Origins of Lignocellulose Decay Capabilities.</title>
        <authorList>
            <person name="Nagy L.G."/>
            <person name="Riley R."/>
            <person name="Tritt A."/>
            <person name="Adam C."/>
            <person name="Daum C."/>
            <person name="Floudas D."/>
            <person name="Sun H."/>
            <person name="Yadav J.S."/>
            <person name="Pangilinan J."/>
            <person name="Larsson K.H."/>
            <person name="Matsuura K."/>
            <person name="Barry K."/>
            <person name="Labutti K."/>
            <person name="Kuo R."/>
            <person name="Ohm R.A."/>
            <person name="Bhattacharya S.S."/>
            <person name="Shirouzu T."/>
            <person name="Yoshinaga Y."/>
            <person name="Martin F.M."/>
            <person name="Grigoriev I.V."/>
            <person name="Hibbett D.S."/>
        </authorList>
    </citation>
    <scope>NUCLEOTIDE SEQUENCE [LARGE SCALE GENOMIC DNA]</scope>
    <source>
        <strain evidence="1 2">93-53</strain>
    </source>
</reference>
<gene>
    <name evidence="1" type="ORF">LAESUDRAFT_719864</name>
</gene>
<sequence length="60" mass="6635">MLRYIYTKPWKASSISSREPAQTTGPCSVAALGLPQGKSLIRQETKTSPTVWVRALSKTR</sequence>
<proteinExistence type="predicted"/>
<accession>A0A165HMC4</accession>
<dbReference type="InParanoid" id="A0A165HMC4"/>
<dbReference type="AlphaFoldDB" id="A0A165HMC4"/>
<evidence type="ECO:0000313" key="2">
    <source>
        <dbReference type="Proteomes" id="UP000076871"/>
    </source>
</evidence>
<evidence type="ECO:0000313" key="1">
    <source>
        <dbReference type="EMBL" id="KZT11923.1"/>
    </source>
</evidence>
<dbReference type="Proteomes" id="UP000076871">
    <property type="component" value="Unassembled WGS sequence"/>
</dbReference>
<dbReference type="GeneID" id="63824734"/>
<dbReference type="EMBL" id="KV427606">
    <property type="protein sequence ID" value="KZT11923.1"/>
    <property type="molecule type" value="Genomic_DNA"/>
</dbReference>